<dbReference type="AlphaFoldDB" id="A0A0U9HIZ3"/>
<proteinExistence type="predicted"/>
<dbReference type="SUPFAM" id="SSF54427">
    <property type="entry name" value="NTF2-like"/>
    <property type="match status" value="1"/>
</dbReference>
<organism evidence="1 2">
    <name type="scientific">Klebsormidium nitens</name>
    <name type="common">Green alga</name>
    <name type="synonym">Ulothrix nitens</name>
    <dbReference type="NCBI Taxonomy" id="105231"/>
    <lineage>
        <taxon>Eukaryota</taxon>
        <taxon>Viridiplantae</taxon>
        <taxon>Streptophyta</taxon>
        <taxon>Klebsormidiophyceae</taxon>
        <taxon>Klebsormidiales</taxon>
        <taxon>Klebsormidiaceae</taxon>
        <taxon>Klebsormidium</taxon>
    </lineage>
</organism>
<dbReference type="InterPro" id="IPR032710">
    <property type="entry name" value="NTF2-like_dom_sf"/>
</dbReference>
<dbReference type="OMA" id="PEARPWK"/>
<dbReference type="EMBL" id="DF236979">
    <property type="protein sequence ID" value="GAQ79407.1"/>
    <property type="molecule type" value="Genomic_DNA"/>
</dbReference>
<dbReference type="OrthoDB" id="199820at2759"/>
<dbReference type="Gene3D" id="3.10.450.50">
    <property type="match status" value="1"/>
</dbReference>
<reference evidence="1 2" key="1">
    <citation type="journal article" date="2014" name="Nat. Commun.">
        <title>Klebsormidium flaccidum genome reveals primary factors for plant terrestrial adaptation.</title>
        <authorList>
            <person name="Hori K."/>
            <person name="Maruyama F."/>
            <person name="Fujisawa T."/>
            <person name="Togashi T."/>
            <person name="Yamamoto N."/>
            <person name="Seo M."/>
            <person name="Sato S."/>
            <person name="Yamada T."/>
            <person name="Mori H."/>
            <person name="Tajima N."/>
            <person name="Moriyama T."/>
            <person name="Ikeuchi M."/>
            <person name="Watanabe M."/>
            <person name="Wada H."/>
            <person name="Kobayashi K."/>
            <person name="Saito M."/>
            <person name="Masuda T."/>
            <person name="Sasaki-Sekimoto Y."/>
            <person name="Mashiguchi K."/>
            <person name="Awai K."/>
            <person name="Shimojima M."/>
            <person name="Masuda S."/>
            <person name="Iwai M."/>
            <person name="Nobusawa T."/>
            <person name="Narise T."/>
            <person name="Kondo S."/>
            <person name="Saito H."/>
            <person name="Sato R."/>
            <person name="Murakawa M."/>
            <person name="Ihara Y."/>
            <person name="Oshima-Yamada Y."/>
            <person name="Ohtaka K."/>
            <person name="Satoh M."/>
            <person name="Sonobe K."/>
            <person name="Ishii M."/>
            <person name="Ohtani R."/>
            <person name="Kanamori-Sato M."/>
            <person name="Honoki R."/>
            <person name="Miyazaki D."/>
            <person name="Mochizuki H."/>
            <person name="Umetsu J."/>
            <person name="Higashi K."/>
            <person name="Shibata D."/>
            <person name="Kamiya Y."/>
            <person name="Sato N."/>
            <person name="Nakamura Y."/>
            <person name="Tabata S."/>
            <person name="Ida S."/>
            <person name="Kurokawa K."/>
            <person name="Ohta H."/>
        </authorList>
    </citation>
    <scope>NUCLEOTIDE SEQUENCE [LARGE SCALE GENOMIC DNA]</scope>
    <source>
        <strain evidence="1 2">NIES-2285</strain>
    </source>
</reference>
<evidence type="ECO:0000313" key="2">
    <source>
        <dbReference type="Proteomes" id="UP000054558"/>
    </source>
</evidence>
<accession>A0A0U9HIZ3</accession>
<protein>
    <submittedName>
        <fullName evidence="1">Uncharacterized protein</fullName>
    </submittedName>
</protein>
<dbReference type="Proteomes" id="UP000054558">
    <property type="component" value="Unassembled WGS sequence"/>
</dbReference>
<sequence length="221" mass="24597">MAPEAATPTKLPELKFSIAPDRLIELTKNVLAKNQGVDDPLLLADDFKFAAPIIYLGKKEFLKAFASFQLKVAFPDVEANFYNFFVDPYEPNRVWFFTRTRATHTGPLKFGARTIKPTYKRVEAAPEVSSMTFNEEGKVTKLTVGYVADRRVGNTGGLGALFGILYAVGHPLPFPEARPYKASWTYWTFITVQRVYGIATSWAQYGYSLVFGGSSAQAKAD</sequence>
<gene>
    <name evidence="1" type="ORF">KFL_000300050</name>
</gene>
<evidence type="ECO:0000313" key="1">
    <source>
        <dbReference type="EMBL" id="GAQ79407.1"/>
    </source>
</evidence>
<keyword evidence="2" id="KW-1185">Reference proteome</keyword>
<name>A0A0U9HIZ3_KLENI</name>